<keyword evidence="3" id="KW-0808">Transferase</keyword>
<comment type="caution">
    <text evidence="3">The sequence shown here is derived from an EMBL/GenBank/DDBJ whole genome shotgun (WGS) entry which is preliminary data.</text>
</comment>
<keyword evidence="1" id="KW-1133">Transmembrane helix</keyword>
<sequence>MESNYRHDPGYERARKKVKAMQSFYYSLAAYCIVVPVLIYINLAFFQAFHWFWFSAIGWGTGLLIHGLSAFCNIEFMGKEWQEKKARQLMEKEKQKQPIK</sequence>
<protein>
    <submittedName>
        <fullName evidence="3">Histidine kinase</fullName>
    </submittedName>
</protein>
<dbReference type="Proteomes" id="UP000216605">
    <property type="component" value="Unassembled WGS sequence"/>
</dbReference>
<keyword evidence="1" id="KW-0472">Membrane</keyword>
<reference evidence="3 4" key="1">
    <citation type="submission" date="2017-07" db="EMBL/GenBank/DDBJ databases">
        <title>Flavobacterium cyanobacteriorum sp. nov., isolated from cyanobacterial aggregates in a eutrophic lake.</title>
        <authorList>
            <person name="Cai H."/>
        </authorList>
    </citation>
    <scope>NUCLEOTIDE SEQUENCE [LARGE SCALE GENOMIC DNA]</scope>
    <source>
        <strain evidence="3 4">TH021</strain>
    </source>
</reference>
<keyword evidence="4" id="KW-1185">Reference proteome</keyword>
<accession>A0A255ZT22</accession>
<dbReference type="Pfam" id="PF13239">
    <property type="entry name" value="2TM"/>
    <property type="match status" value="1"/>
</dbReference>
<evidence type="ECO:0000256" key="1">
    <source>
        <dbReference type="SAM" id="Phobius"/>
    </source>
</evidence>
<dbReference type="RefSeq" id="WP_094412414.1">
    <property type="nucleotide sequence ID" value="NZ_NOXV01000166.1"/>
</dbReference>
<keyword evidence="1" id="KW-0812">Transmembrane</keyword>
<keyword evidence="3" id="KW-0418">Kinase</keyword>
<organism evidence="3 4">
    <name type="scientific">Flavobacterium cyanobacteriorum</name>
    <dbReference type="NCBI Taxonomy" id="2022802"/>
    <lineage>
        <taxon>Bacteria</taxon>
        <taxon>Pseudomonadati</taxon>
        <taxon>Bacteroidota</taxon>
        <taxon>Flavobacteriia</taxon>
        <taxon>Flavobacteriales</taxon>
        <taxon>Flavobacteriaceae</taxon>
        <taxon>Flavobacterium</taxon>
    </lineage>
</organism>
<dbReference type="AlphaFoldDB" id="A0A255ZT22"/>
<evidence type="ECO:0000259" key="2">
    <source>
        <dbReference type="Pfam" id="PF13239"/>
    </source>
</evidence>
<proteinExistence type="predicted"/>
<evidence type="ECO:0000313" key="4">
    <source>
        <dbReference type="Proteomes" id="UP000216605"/>
    </source>
</evidence>
<feature type="domain" description="2TM" evidence="2">
    <location>
        <begin position="12"/>
        <end position="91"/>
    </location>
</feature>
<evidence type="ECO:0000313" key="3">
    <source>
        <dbReference type="EMBL" id="OYQ43870.1"/>
    </source>
</evidence>
<dbReference type="EMBL" id="NOXV01000166">
    <property type="protein sequence ID" value="OYQ43870.1"/>
    <property type="molecule type" value="Genomic_DNA"/>
</dbReference>
<dbReference type="GO" id="GO:0016301">
    <property type="term" value="F:kinase activity"/>
    <property type="evidence" value="ECO:0007669"/>
    <property type="project" value="UniProtKB-KW"/>
</dbReference>
<feature type="transmembrane region" description="Helical" evidence="1">
    <location>
        <begin position="51"/>
        <end position="74"/>
    </location>
</feature>
<feature type="transmembrane region" description="Helical" evidence="1">
    <location>
        <begin position="23"/>
        <end position="45"/>
    </location>
</feature>
<gene>
    <name evidence="3" type="ORF">CHU92_02845</name>
</gene>
<dbReference type="OrthoDB" id="8965954at2"/>
<name>A0A255ZT22_9FLAO</name>
<dbReference type="InterPro" id="IPR025698">
    <property type="entry name" value="2TM_dom"/>
</dbReference>